<sequence length="253" mass="28492">MGNVSMLVVCVAVIFSLVSVSQTAPVSQTCEELLKPLEMKTTDPLNGNWYLIASSNNQKGARTWLKLLMKNMWSQISPMPLPNMVSNSFYVKPWDGSCFSYNFNMTLEDNKLKWTYTGPMTSGFLSTCPDCLILETKFTIHGNTYTSMDLYSRRREITAGELLHFKTQADCRKLSSLIEIKSTTEHCPVTAESIPNMEENLQKLADVMERDNVNGSQPGVLEQGLVLQVNAQQVAPDRQTRQRQYQKAEVATT</sequence>
<keyword evidence="2" id="KW-1185">Reference proteome</keyword>
<evidence type="ECO:0000313" key="1">
    <source>
        <dbReference type="EMBL" id="KAJ8000521.1"/>
    </source>
</evidence>
<proteinExistence type="predicted"/>
<comment type="caution">
    <text evidence="1">The sequence shown here is derived from an EMBL/GenBank/DDBJ whole genome shotgun (WGS) entry which is preliminary data.</text>
</comment>
<protein>
    <submittedName>
        <fullName evidence="1">Uncharacterized protein</fullName>
    </submittedName>
</protein>
<reference evidence="1" key="1">
    <citation type="submission" date="2021-05" db="EMBL/GenBank/DDBJ databases">
        <authorList>
            <person name="Pan Q."/>
            <person name="Jouanno E."/>
            <person name="Zahm M."/>
            <person name="Klopp C."/>
            <person name="Cabau C."/>
            <person name="Louis A."/>
            <person name="Berthelot C."/>
            <person name="Parey E."/>
            <person name="Roest Crollius H."/>
            <person name="Montfort J."/>
            <person name="Robinson-Rechavi M."/>
            <person name="Bouchez O."/>
            <person name="Lampietro C."/>
            <person name="Lopez Roques C."/>
            <person name="Donnadieu C."/>
            <person name="Postlethwait J."/>
            <person name="Bobe J."/>
            <person name="Dillon D."/>
            <person name="Chandos A."/>
            <person name="von Hippel F."/>
            <person name="Guiguen Y."/>
        </authorList>
    </citation>
    <scope>NUCLEOTIDE SEQUENCE</scope>
    <source>
        <strain evidence="1">YG-Jan2019</strain>
    </source>
</reference>
<organism evidence="1 2">
    <name type="scientific">Dallia pectoralis</name>
    <name type="common">Alaska blackfish</name>
    <dbReference type="NCBI Taxonomy" id="75939"/>
    <lineage>
        <taxon>Eukaryota</taxon>
        <taxon>Metazoa</taxon>
        <taxon>Chordata</taxon>
        <taxon>Craniata</taxon>
        <taxon>Vertebrata</taxon>
        <taxon>Euteleostomi</taxon>
        <taxon>Actinopterygii</taxon>
        <taxon>Neopterygii</taxon>
        <taxon>Teleostei</taxon>
        <taxon>Protacanthopterygii</taxon>
        <taxon>Esociformes</taxon>
        <taxon>Umbridae</taxon>
        <taxon>Dallia</taxon>
    </lineage>
</organism>
<gene>
    <name evidence="1" type="ORF">DPEC_G00180980</name>
</gene>
<accession>A0ACC2GAB0</accession>
<evidence type="ECO:0000313" key="2">
    <source>
        <dbReference type="Proteomes" id="UP001157502"/>
    </source>
</evidence>
<dbReference type="EMBL" id="CM055742">
    <property type="protein sequence ID" value="KAJ8000521.1"/>
    <property type="molecule type" value="Genomic_DNA"/>
</dbReference>
<dbReference type="Proteomes" id="UP001157502">
    <property type="component" value="Chromosome 15"/>
</dbReference>
<name>A0ACC2GAB0_DALPE</name>